<dbReference type="Gene3D" id="3.40.50.410">
    <property type="entry name" value="von Willebrand factor, type A domain"/>
    <property type="match status" value="2"/>
</dbReference>
<dbReference type="InterPro" id="IPR028087">
    <property type="entry name" value="Tad_N"/>
</dbReference>
<dbReference type="SUPFAM" id="SSF53300">
    <property type="entry name" value="vWA-like"/>
    <property type="match status" value="1"/>
</dbReference>
<keyword evidence="1" id="KW-0812">Transmembrane</keyword>
<evidence type="ECO:0000313" key="3">
    <source>
        <dbReference type="EMBL" id="PZA12281.1"/>
    </source>
</evidence>
<dbReference type="OrthoDB" id="7522752at2"/>
<evidence type="ECO:0000259" key="2">
    <source>
        <dbReference type="Pfam" id="PF13400"/>
    </source>
</evidence>
<organism evidence="3 4">
    <name type="scientific">Rhodopseudomonas palustris</name>
    <dbReference type="NCBI Taxonomy" id="1076"/>
    <lineage>
        <taxon>Bacteria</taxon>
        <taxon>Pseudomonadati</taxon>
        <taxon>Pseudomonadota</taxon>
        <taxon>Alphaproteobacteria</taxon>
        <taxon>Hyphomicrobiales</taxon>
        <taxon>Nitrobacteraceae</taxon>
        <taxon>Rhodopseudomonas</taxon>
    </lineage>
</organism>
<dbReference type="EMBL" id="QKQS01000013">
    <property type="protein sequence ID" value="PZA12281.1"/>
    <property type="molecule type" value="Genomic_DNA"/>
</dbReference>
<dbReference type="Proteomes" id="UP000248134">
    <property type="component" value="Unassembled WGS sequence"/>
</dbReference>
<protein>
    <submittedName>
        <fullName evidence="3">Pilus assembly protein TadG</fullName>
    </submittedName>
</protein>
<dbReference type="AlphaFoldDB" id="A0A323UJ01"/>
<dbReference type="InterPro" id="IPR036465">
    <property type="entry name" value="vWFA_dom_sf"/>
</dbReference>
<feature type="domain" description="Putative Flp pilus-assembly TadG-like N-terminal" evidence="2">
    <location>
        <begin position="23"/>
        <end position="69"/>
    </location>
</feature>
<dbReference type="RefSeq" id="WP_110785795.1">
    <property type="nucleotide sequence ID" value="NZ_QKQS01000013.1"/>
</dbReference>
<name>A0A323UJ01_RHOPL</name>
<sequence>MSIVSLISPLIREARRFRRDRGGNIAVIFGIVLVPLLGFVGAAVDYSRASRARSAIQTALDSTALMVAKDLTSGKIDASNVQSTANTYFNSLYNNAEAPSIKVTAAYTPKTSSENAKLVVDGSGSINTEFMRVMNITTMTVGASSTTTWGGTRLRVALALDVTGSMVNYGSTKLAELKTAAKKLIDTLKQSATSTEDVYVSIVPFDVYVNVGTGNSSASWLSFNWEGYGTCSPIYSNWWSWENEKDFNTKATCQKAGKTWTASKKKDWGGCVTDRNQDFDTTKDAPTSGNSGTLFPATNDTPCPKPLLSLKSVYDSAGTDESTDENTLKGKINRLTGAGNTNQAIGLQWAWLSLQSTAPLNAPTKDPQYKYTDAIILMSDGLNTEDRWYNSASDIDARETKLCNNIKQGKTKDGPETLLYTIQVNTDGDPESAVLKACGQDSGGFFSTTTAAGINDIFNQVGASLTKLRLSK</sequence>
<keyword evidence="1" id="KW-1133">Transmembrane helix</keyword>
<dbReference type="Pfam" id="PF13400">
    <property type="entry name" value="Tad"/>
    <property type="match status" value="1"/>
</dbReference>
<feature type="transmembrane region" description="Helical" evidence="1">
    <location>
        <begin position="25"/>
        <end position="44"/>
    </location>
</feature>
<evidence type="ECO:0000256" key="1">
    <source>
        <dbReference type="SAM" id="Phobius"/>
    </source>
</evidence>
<evidence type="ECO:0000313" key="4">
    <source>
        <dbReference type="Proteomes" id="UP000248134"/>
    </source>
</evidence>
<reference evidence="3 4" key="1">
    <citation type="submission" date="2018-06" db="EMBL/GenBank/DDBJ databases">
        <title>Draft Whole-Genome Sequence of the purple photosynthetic bacterium Rhodospeudomonas palustris XCP.</title>
        <authorList>
            <person name="Rayyan A."/>
            <person name="Meyer T.E."/>
            <person name="Kyndt J.A."/>
        </authorList>
    </citation>
    <scope>NUCLEOTIDE SEQUENCE [LARGE SCALE GENOMIC DNA]</scope>
    <source>
        <strain evidence="3 4">XCP</strain>
    </source>
</reference>
<gene>
    <name evidence="3" type="ORF">DNX69_09805</name>
</gene>
<keyword evidence="1" id="KW-0472">Membrane</keyword>
<proteinExistence type="predicted"/>
<accession>A0A323UJ01</accession>
<comment type="caution">
    <text evidence="3">The sequence shown here is derived from an EMBL/GenBank/DDBJ whole genome shotgun (WGS) entry which is preliminary data.</text>
</comment>